<dbReference type="Gene3D" id="3.30.200.20">
    <property type="entry name" value="Phosphorylase Kinase, domain 1"/>
    <property type="match status" value="1"/>
</dbReference>
<proteinExistence type="inferred from homology"/>
<keyword evidence="2" id="KW-0547">Nucleotide-binding</keyword>
<reference evidence="5" key="1">
    <citation type="submission" date="2021-01" db="EMBL/GenBank/DDBJ databases">
        <authorList>
            <person name="Corre E."/>
            <person name="Pelletier E."/>
            <person name="Niang G."/>
            <person name="Scheremetjew M."/>
            <person name="Finn R."/>
            <person name="Kale V."/>
            <person name="Holt S."/>
            <person name="Cochrane G."/>
            <person name="Meng A."/>
            <person name="Brown T."/>
            <person name="Cohen L."/>
        </authorList>
    </citation>
    <scope>NUCLEOTIDE SEQUENCE</scope>
    <source>
        <strain evidence="5">CCMP1413</strain>
    </source>
</reference>
<feature type="binding site" evidence="2">
    <location>
        <position position="51"/>
    </location>
    <ligand>
        <name>ATP</name>
        <dbReference type="ChEBI" id="CHEBI:30616"/>
    </ligand>
</feature>
<feature type="compositionally biased region" description="Low complexity" evidence="3">
    <location>
        <begin position="393"/>
        <end position="405"/>
    </location>
</feature>
<protein>
    <recommendedName>
        <fullName evidence="4">Protein kinase domain-containing protein</fullName>
    </recommendedName>
</protein>
<evidence type="ECO:0000256" key="1">
    <source>
        <dbReference type="ARBA" id="ARBA00008874"/>
    </source>
</evidence>
<feature type="compositionally biased region" description="Basic and acidic residues" evidence="3">
    <location>
        <begin position="311"/>
        <end position="328"/>
    </location>
</feature>
<dbReference type="FunFam" id="1.10.510.10:FF:000947">
    <property type="entry name" value="serine/threonine-protein kinase OSR1"/>
    <property type="match status" value="1"/>
</dbReference>
<feature type="region of interest" description="Disordered" evidence="3">
    <location>
        <begin position="388"/>
        <end position="462"/>
    </location>
</feature>
<dbReference type="Gene3D" id="1.10.510.10">
    <property type="entry name" value="Transferase(Phosphotransferase) domain 1"/>
    <property type="match status" value="1"/>
</dbReference>
<dbReference type="EMBL" id="HBDZ01011420">
    <property type="protein sequence ID" value="CAD8244594.1"/>
    <property type="molecule type" value="Transcribed_RNA"/>
</dbReference>
<dbReference type="Pfam" id="PF00069">
    <property type="entry name" value="Pkinase"/>
    <property type="match status" value="1"/>
</dbReference>
<dbReference type="InterPro" id="IPR047173">
    <property type="entry name" value="STRAD_A/B-like"/>
</dbReference>
<dbReference type="FunFam" id="3.30.200.20:FF:000099">
    <property type="entry name" value="Serine/threonine-protein kinase BLUS1"/>
    <property type="match status" value="1"/>
</dbReference>
<dbReference type="InterPro" id="IPR011009">
    <property type="entry name" value="Kinase-like_dom_sf"/>
</dbReference>
<dbReference type="GO" id="GO:0043539">
    <property type="term" value="F:protein serine/threonine kinase activator activity"/>
    <property type="evidence" value="ECO:0007669"/>
    <property type="project" value="InterPro"/>
</dbReference>
<dbReference type="AlphaFoldDB" id="A0A7R9TT96"/>
<keyword evidence="2" id="KW-0067">ATP-binding</keyword>
<dbReference type="SMART" id="SM00220">
    <property type="entry name" value="S_TKc"/>
    <property type="match status" value="1"/>
</dbReference>
<dbReference type="GO" id="GO:0005524">
    <property type="term" value="F:ATP binding"/>
    <property type="evidence" value="ECO:0007669"/>
    <property type="project" value="UniProtKB-UniRule"/>
</dbReference>
<feature type="region of interest" description="Disordered" evidence="3">
    <location>
        <begin position="563"/>
        <end position="591"/>
    </location>
</feature>
<sequence length="591" mass="64620">MGGNDAGGSQGEAQWPTAASSYSLIEDVGQGVSATVWRAKCIPLNKTCAVKVVDLEKCAASIDEVRREAQTMALMSHANVVSAYTSFTSGQNLWVVMPYLAGGSLLNVMKAAYPKGMPEDAIAIVLRDTLRGLEYLHKSGHIHRDVKAGNILLDDKGGVKLGDFGVSAGEFGFGRSQQHQTFVGTPCWMAPEVMEQVQGYDWHADIWSFGITALELAHGHAPFSRYPPMKVLLMTIQNPPPSLDSADDKGRFSQGFRDVVAMCLQKHPARRPSATELLKHKFFKSAKDNSYLQRMVIDKLPPLGERVQSQRRADVAKTKAAMEEEKRSSIEYRKGVSGWNFDLDQLKAEAAALDAAEAAEQQAAAAAPAAAPTAPGPRIASRGRFTIEEEDSSPSTQQASASAPAVTPESTGRPASRSTVVQKGRFHVESEETDTPDVGAQAQQQQQQQQQKPQQAPSGRAVQRGRFTVEENADEPHPEDSGSGGQQQSAVCVNDVLPQLQMLLLQTANQQDSLRSLINTILPDRPEAPDPGSNGATQRELHQMVVDLQERLQTVVSENKDLRERNTNLERQLNHMRQLELEKEDNEDDEE</sequence>
<feature type="domain" description="Protein kinase" evidence="4">
    <location>
        <begin position="22"/>
        <end position="283"/>
    </location>
</feature>
<accession>A0A7R9TT96</accession>
<name>A0A7R9TT96_9VIRI</name>
<evidence type="ECO:0000313" key="5">
    <source>
        <dbReference type="EMBL" id="CAD8244594.1"/>
    </source>
</evidence>
<gene>
    <name evidence="5" type="ORF">PCOL08062_LOCUS8716</name>
</gene>
<dbReference type="PROSITE" id="PS00107">
    <property type="entry name" value="PROTEIN_KINASE_ATP"/>
    <property type="match status" value="1"/>
</dbReference>
<evidence type="ECO:0000259" key="4">
    <source>
        <dbReference type="PROSITE" id="PS50011"/>
    </source>
</evidence>
<evidence type="ECO:0000256" key="3">
    <source>
        <dbReference type="SAM" id="MobiDB-lite"/>
    </source>
</evidence>
<feature type="compositionally biased region" description="Low complexity" evidence="3">
    <location>
        <begin position="440"/>
        <end position="457"/>
    </location>
</feature>
<feature type="region of interest" description="Disordered" evidence="3">
    <location>
        <begin position="308"/>
        <end position="328"/>
    </location>
</feature>
<dbReference type="InterPro" id="IPR000719">
    <property type="entry name" value="Prot_kinase_dom"/>
</dbReference>
<evidence type="ECO:0000256" key="2">
    <source>
        <dbReference type="PROSITE-ProRule" id="PRU10141"/>
    </source>
</evidence>
<dbReference type="PANTHER" id="PTHR48014">
    <property type="entry name" value="SERINE/THREONINE-PROTEIN KINASE FRAY2"/>
    <property type="match status" value="1"/>
</dbReference>
<dbReference type="PANTHER" id="PTHR48014:SF21">
    <property type="entry name" value="SERINE_THREONINE-PROTEIN KINASE FRAY2"/>
    <property type="match status" value="1"/>
</dbReference>
<comment type="similarity">
    <text evidence="1">Belongs to the protein kinase superfamily. STE Ser/Thr protein kinase family. STE20 subfamily.</text>
</comment>
<dbReference type="PROSITE" id="PS50011">
    <property type="entry name" value="PROTEIN_KINASE_DOM"/>
    <property type="match status" value="1"/>
</dbReference>
<dbReference type="SUPFAM" id="SSF56112">
    <property type="entry name" value="Protein kinase-like (PK-like)"/>
    <property type="match status" value="1"/>
</dbReference>
<dbReference type="InterPro" id="IPR017441">
    <property type="entry name" value="Protein_kinase_ATP_BS"/>
</dbReference>
<dbReference type="GO" id="GO:0004672">
    <property type="term" value="F:protein kinase activity"/>
    <property type="evidence" value="ECO:0007669"/>
    <property type="project" value="InterPro"/>
</dbReference>
<organism evidence="5">
    <name type="scientific">Prasinoderma coloniale</name>
    <dbReference type="NCBI Taxonomy" id="156133"/>
    <lineage>
        <taxon>Eukaryota</taxon>
        <taxon>Viridiplantae</taxon>
        <taxon>Prasinodermophyta</taxon>
        <taxon>Prasinodermophyceae</taxon>
        <taxon>Prasinodermales</taxon>
        <taxon>Prasinodermaceae</taxon>
        <taxon>Prasinoderma</taxon>
    </lineage>
</organism>
<feature type="compositionally biased region" description="Acidic residues" evidence="3">
    <location>
        <begin position="582"/>
        <end position="591"/>
    </location>
</feature>